<protein>
    <recommendedName>
        <fullName evidence="3">Protein kinase domain-containing protein</fullName>
    </recommendedName>
</protein>
<keyword evidence="2" id="KW-1185">Reference proteome</keyword>
<comment type="caution">
    <text evidence="1">The sequence shown here is derived from an EMBL/GenBank/DDBJ whole genome shotgun (WGS) entry which is preliminary data.</text>
</comment>
<dbReference type="AlphaFoldDB" id="V2X0M4"/>
<dbReference type="KEGG" id="mrr:Moror_16045"/>
<reference evidence="1 2" key="1">
    <citation type="journal article" date="2014" name="BMC Genomics">
        <title>Genome and secretome analysis of the hemibiotrophic fungal pathogen, Moniliophthora roreri, which causes frosty pod rot disease of cacao: mechanisms of the biotrophic and necrotrophic phases.</title>
        <authorList>
            <person name="Meinhardt L.W."/>
            <person name="Costa G.G.L."/>
            <person name="Thomazella D.P.T."/>
            <person name="Teixeira P.J.P.L."/>
            <person name="Carazzolle M.F."/>
            <person name="Schuster S.C."/>
            <person name="Carlson J.E."/>
            <person name="Guiltinan M.J."/>
            <person name="Mieczkowski P."/>
            <person name="Farmer A."/>
            <person name="Ramaraj T."/>
            <person name="Crozier J."/>
            <person name="Davis R.E."/>
            <person name="Shao J."/>
            <person name="Melnick R.L."/>
            <person name="Pereira G.A.G."/>
            <person name="Bailey B.A."/>
        </authorList>
    </citation>
    <scope>NUCLEOTIDE SEQUENCE [LARGE SCALE GENOMIC DNA]</scope>
    <source>
        <strain evidence="1 2">MCA 2997</strain>
    </source>
</reference>
<dbReference type="Proteomes" id="UP000017559">
    <property type="component" value="Unassembled WGS sequence"/>
</dbReference>
<name>V2X0M4_MONRO</name>
<organism evidence="1 2">
    <name type="scientific">Moniliophthora roreri (strain MCA 2997)</name>
    <name type="common">Cocoa frosty pod rot fungus</name>
    <name type="synonym">Crinipellis roreri</name>
    <dbReference type="NCBI Taxonomy" id="1381753"/>
    <lineage>
        <taxon>Eukaryota</taxon>
        <taxon>Fungi</taxon>
        <taxon>Dikarya</taxon>
        <taxon>Basidiomycota</taxon>
        <taxon>Agaricomycotina</taxon>
        <taxon>Agaricomycetes</taxon>
        <taxon>Agaricomycetidae</taxon>
        <taxon>Agaricales</taxon>
        <taxon>Marasmiineae</taxon>
        <taxon>Marasmiaceae</taxon>
        <taxon>Moniliophthora</taxon>
    </lineage>
</organism>
<sequence>MSLFSGAQYLTFNQCHFVAARDAFFGSSPKEEAYSTGNNMVQSIDFRKVPIGDIKLLHPVVDREELKIPAYGGLPALRRLKANNPFKLRLEGKTVKVIRTIQTACILSPTLASEKFTVVTYRSTDADTNDAILAWKRDYEHHSSIRHANVLQLFGVTSSSIHALIYYEEFMTMRRAFYEEYSDRRNDPFIYCYLAFKYVAIMEEVYHFAPEMFKGELRNSQWLYNPKTTSFSLSHINPKNYDVVPGNRGPYLVDQLGEGRLSSAVRVHEPPPVSFDDASMIIECVSRMVPDYLNSIAWIGLKEWGVQLKAQELIPFGTVTSKPCGQCAQNQSCILGRIPSSALEMPQWTFSMCQSIWPAQTRYNTDKHPGISAFVLAFDSGQRIEGDILLRFSLTSSFESRIRLRTSFLSQSFRFRHSCNPYPTDCLFIDYVQVMLSAQISLHPLPRPLFLFVHPVQPQTVDGTVCIPWPRHDAFFYWSFDPTGSRRLTDMECSSYGVPTLRLSVSVGTEWSIRHYRAVKEYLELKGYDPLDVKYSEECGYPIIDAVGLSPGGNNARTR</sequence>
<dbReference type="EMBL" id="AWSO01000264">
    <property type="protein sequence ID" value="ESK92648.1"/>
    <property type="molecule type" value="Genomic_DNA"/>
</dbReference>
<evidence type="ECO:0000313" key="1">
    <source>
        <dbReference type="EMBL" id="ESK92648.1"/>
    </source>
</evidence>
<proteinExistence type="predicted"/>
<dbReference type="HOGENOM" id="CLU_033174_0_0_1"/>
<dbReference type="OrthoDB" id="2976114at2759"/>
<evidence type="ECO:0000313" key="2">
    <source>
        <dbReference type="Proteomes" id="UP000017559"/>
    </source>
</evidence>
<evidence type="ECO:0008006" key="3">
    <source>
        <dbReference type="Google" id="ProtNLM"/>
    </source>
</evidence>
<gene>
    <name evidence="1" type="ORF">Moror_16045</name>
</gene>
<accession>V2X0M4</accession>